<protein>
    <recommendedName>
        <fullName evidence="7">ABC transporter</fullName>
    </recommendedName>
</protein>
<accession>A0A143DBB7</accession>
<dbReference type="GO" id="GO:0120010">
    <property type="term" value="P:intermembrane phospholipid transfer"/>
    <property type="evidence" value="ECO:0007669"/>
    <property type="project" value="TreeGrafter"/>
</dbReference>
<feature type="compositionally biased region" description="Polar residues" evidence="3">
    <location>
        <begin position="250"/>
        <end position="259"/>
    </location>
</feature>
<dbReference type="PANTHER" id="PTHR30035:SF3">
    <property type="entry name" value="INTERMEMBRANE PHOSPHOLIPID TRANSPORT SYSTEM LIPOPROTEIN MLAA"/>
    <property type="match status" value="1"/>
</dbReference>
<dbReference type="Proteomes" id="UP000076066">
    <property type="component" value="Chromosome"/>
</dbReference>
<dbReference type="OrthoDB" id="9785326at2"/>
<dbReference type="AlphaFoldDB" id="A0A143DBB7"/>
<sequence>MRTELFPRMRIFLAIASVAFMSACATHSDEDANDPIEPVNRAVHGFNKAVDTVVIRPVAWTYREVIPDPVQERIGNGLRNLKSPVILANDLMQGEFDNAWVTFMRLLINSTWGLAGLHDVAGEMGFTYHNEDFGQTLAVAGVEEGPYLVLPILGPSNPRDTVGLVVDWILDPFRLYTTAKNVEEANYVRTGLQLIDTRAGLIDVLDDVEKTSLDTYVSYRTLYRQRRAAEIKNQTLGHEVDGEAFDFNDTPEQNTPAPK</sequence>
<reference evidence="5 6" key="1">
    <citation type="submission" date="2016-02" db="EMBL/GenBank/DDBJ databases">
        <title>Complete Genome of H5569, the type strain of the newly described species Haematospirillium jordaniae.</title>
        <authorList>
            <person name="Nicholson A.C."/>
            <person name="Humrighouse B.W."/>
            <person name="Loparov V."/>
            <person name="McQuiston J.R."/>
        </authorList>
    </citation>
    <scope>NUCLEOTIDE SEQUENCE [LARGE SCALE GENOMIC DNA]</scope>
    <source>
        <strain evidence="5 6">H5569</strain>
    </source>
</reference>
<dbReference type="InterPro" id="IPR007428">
    <property type="entry name" value="MlaA"/>
</dbReference>
<feature type="region of interest" description="Disordered" evidence="3">
    <location>
        <begin position="240"/>
        <end position="259"/>
    </location>
</feature>
<proteinExistence type="inferred from homology"/>
<dbReference type="GO" id="GO:0016020">
    <property type="term" value="C:membrane"/>
    <property type="evidence" value="ECO:0007669"/>
    <property type="project" value="InterPro"/>
</dbReference>
<evidence type="ECO:0008006" key="7">
    <source>
        <dbReference type="Google" id="ProtNLM"/>
    </source>
</evidence>
<comment type="similarity">
    <text evidence="1">Belongs to the MlaA family.</text>
</comment>
<evidence type="ECO:0000256" key="1">
    <source>
        <dbReference type="ARBA" id="ARBA00010634"/>
    </source>
</evidence>
<keyword evidence="2 4" id="KW-0732">Signal</keyword>
<evidence type="ECO:0000313" key="6">
    <source>
        <dbReference type="Proteomes" id="UP000076066"/>
    </source>
</evidence>
<dbReference type="PRINTS" id="PR01805">
    <property type="entry name" value="VACJLIPOPROT"/>
</dbReference>
<evidence type="ECO:0000256" key="3">
    <source>
        <dbReference type="SAM" id="MobiDB-lite"/>
    </source>
</evidence>
<dbReference type="GeneID" id="53315770"/>
<dbReference type="KEGG" id="hjo:AY555_01180"/>
<dbReference type="STRING" id="1549855.AY555_01180"/>
<gene>
    <name evidence="5" type="ORF">AY555_01180</name>
</gene>
<dbReference type="Pfam" id="PF04333">
    <property type="entry name" value="MlaA"/>
    <property type="match status" value="1"/>
</dbReference>
<evidence type="ECO:0000313" key="5">
    <source>
        <dbReference type="EMBL" id="AMW34014.1"/>
    </source>
</evidence>
<dbReference type="EMBL" id="CP014525">
    <property type="protein sequence ID" value="AMW34014.1"/>
    <property type="molecule type" value="Genomic_DNA"/>
</dbReference>
<evidence type="ECO:0000256" key="2">
    <source>
        <dbReference type="ARBA" id="ARBA00022729"/>
    </source>
</evidence>
<feature type="chain" id="PRO_5044368571" description="ABC transporter" evidence="4">
    <location>
        <begin position="26"/>
        <end position="259"/>
    </location>
</feature>
<dbReference type="PROSITE" id="PS51257">
    <property type="entry name" value="PROKAR_LIPOPROTEIN"/>
    <property type="match status" value="1"/>
</dbReference>
<dbReference type="RefSeq" id="WP_066132336.1">
    <property type="nucleotide sequence ID" value="NZ_CP014525.1"/>
</dbReference>
<keyword evidence="6" id="KW-1185">Reference proteome</keyword>
<dbReference type="PANTHER" id="PTHR30035">
    <property type="entry name" value="LIPOPROTEIN VACJ-RELATED"/>
    <property type="match status" value="1"/>
</dbReference>
<organism evidence="5 6">
    <name type="scientific">Haematospirillum jordaniae</name>
    <dbReference type="NCBI Taxonomy" id="1549855"/>
    <lineage>
        <taxon>Bacteria</taxon>
        <taxon>Pseudomonadati</taxon>
        <taxon>Pseudomonadota</taxon>
        <taxon>Alphaproteobacteria</taxon>
        <taxon>Rhodospirillales</taxon>
        <taxon>Novispirillaceae</taxon>
        <taxon>Haematospirillum</taxon>
    </lineage>
</organism>
<name>A0A143DBB7_9PROT</name>
<evidence type="ECO:0000256" key="4">
    <source>
        <dbReference type="SAM" id="SignalP"/>
    </source>
</evidence>
<feature type="signal peptide" evidence="4">
    <location>
        <begin position="1"/>
        <end position="25"/>
    </location>
</feature>